<accession>A0A1I7FE72</accession>
<gene>
    <name evidence="9" type="ORF">SAMN04487941_0134</name>
</gene>
<dbReference type="STRING" id="388950.GCA_001611675_03272"/>
<feature type="transmembrane region" description="Helical" evidence="6">
    <location>
        <begin position="607"/>
        <end position="627"/>
    </location>
</feature>
<feature type="transmembrane region" description="Helical" evidence="6">
    <location>
        <begin position="30"/>
        <end position="51"/>
    </location>
</feature>
<evidence type="ECO:0000256" key="3">
    <source>
        <dbReference type="ARBA" id="ARBA00022989"/>
    </source>
</evidence>
<dbReference type="GO" id="GO:0042773">
    <property type="term" value="P:ATP synthesis coupled electron transport"/>
    <property type="evidence" value="ECO:0007669"/>
    <property type="project" value="InterPro"/>
</dbReference>
<keyword evidence="4 6" id="KW-0472">Membrane</keyword>
<dbReference type="EMBL" id="FPCA01000001">
    <property type="protein sequence ID" value="SFU34406.1"/>
    <property type="molecule type" value="Genomic_DNA"/>
</dbReference>
<dbReference type="PANTHER" id="PTHR42829">
    <property type="entry name" value="NADH-UBIQUINONE OXIDOREDUCTASE CHAIN 5"/>
    <property type="match status" value="1"/>
</dbReference>
<dbReference type="NCBIfam" id="NF005141">
    <property type="entry name" value="PRK06590.1"/>
    <property type="match status" value="1"/>
</dbReference>
<keyword evidence="10" id="KW-1185">Reference proteome</keyword>
<evidence type="ECO:0000256" key="1">
    <source>
        <dbReference type="ARBA" id="ARBA00004127"/>
    </source>
</evidence>
<dbReference type="GO" id="GO:0016020">
    <property type="term" value="C:membrane"/>
    <property type="evidence" value="ECO:0007669"/>
    <property type="project" value="UniProtKB-SubCell"/>
</dbReference>
<dbReference type="Pfam" id="PF00361">
    <property type="entry name" value="Proton_antipo_M"/>
    <property type="match status" value="1"/>
</dbReference>
<feature type="domain" description="NADH:quinone oxidoreductase/Mrp antiporter transmembrane" evidence="7">
    <location>
        <begin position="134"/>
        <end position="428"/>
    </location>
</feature>
<protein>
    <submittedName>
        <fullName evidence="9">NADH dehydrogenase subunit L</fullName>
    </submittedName>
</protein>
<feature type="transmembrane region" description="Helical" evidence="6">
    <location>
        <begin position="208"/>
        <end position="229"/>
    </location>
</feature>
<feature type="transmembrane region" description="Helical" evidence="6">
    <location>
        <begin position="415"/>
        <end position="441"/>
    </location>
</feature>
<evidence type="ECO:0000256" key="5">
    <source>
        <dbReference type="RuleBase" id="RU000320"/>
    </source>
</evidence>
<evidence type="ECO:0000256" key="4">
    <source>
        <dbReference type="ARBA" id="ARBA00023136"/>
    </source>
</evidence>
<feature type="transmembrane region" description="Helical" evidence="6">
    <location>
        <begin position="138"/>
        <end position="159"/>
    </location>
</feature>
<keyword evidence="2 5" id="KW-0812">Transmembrane</keyword>
<dbReference type="Proteomes" id="UP000182491">
    <property type="component" value="Unassembled WGS sequence"/>
</dbReference>
<feature type="domain" description="NADH-Ubiquinone oxidoreductase (complex I) chain 5 N-terminal" evidence="8">
    <location>
        <begin position="68"/>
        <end position="118"/>
    </location>
</feature>
<dbReference type="OrthoDB" id="9807568at2"/>
<feature type="transmembrane region" description="Helical" evidence="6">
    <location>
        <begin position="78"/>
        <end position="102"/>
    </location>
</feature>
<feature type="transmembrane region" description="Helical" evidence="6">
    <location>
        <begin position="453"/>
        <end position="473"/>
    </location>
</feature>
<feature type="transmembrane region" description="Helical" evidence="6">
    <location>
        <begin position="280"/>
        <end position="301"/>
    </location>
</feature>
<proteinExistence type="predicted"/>
<name>A0A1I7FE72_9BACT</name>
<sequence length="628" mass="68723">MENLLWLIPALPFLGALLLILFGSRLSRMLVAILGVGSVGISALITILLGVEFLSERPAFYHQEVWQWFSVAGFTPSIAFHLDALSMVFIFVITFVGFLIHIYSTAYMAEDADFSRFFACMNLFVGSMLMLVMADNLLLLYLGWEGVGLCSYLLIGFWYKEPAKGYAARKAFIITRVGDTAMAIGLFMLFQAFGTLHIQTILAEAPEAWAVGSQMALIVALLLLGGAVGKSGQLPLQTWLPDAMAGPTPVSALIHAATMVTAGVYLIARMFVIFELSPLAQFLVAVIGAVTLLIAGFSALTQYDLKRVLAYSTISQIGYMFLALGVGAWSAGIFHFMIHAFFKALLFLCAGAIILALHHEQDMRKMGGLRDKMPVVFWTFLIGAASLAALPIITAGFYSKDQILWYALAGENGNIWLYIAGLAGAFITSIYTFRMVFLTFYGESKTHVGHLPGKPITIPLIILAILSVVGGFIELPHNFGHVVLFSELLAPVLPGITANEMLAANEWVFQVLAALVSLGGIFIAYLFYLKSPSLLQSIKRSDTAMALHRFWHSGWGFDALYDALLVRPYVFLSTLNKRDIIDSFYTGLARMAEGFHVMLSATQNGVLRNYVMGIVVGAIMILTLSLLL</sequence>
<dbReference type="PRINTS" id="PR01434">
    <property type="entry name" value="NADHDHGNASE5"/>
</dbReference>
<dbReference type="InterPro" id="IPR001516">
    <property type="entry name" value="Proton_antipo_N"/>
</dbReference>
<dbReference type="PRINTS" id="PR01435">
    <property type="entry name" value="NPOXDRDTASE5"/>
</dbReference>
<dbReference type="InterPro" id="IPR001750">
    <property type="entry name" value="ND/Mrp_TM"/>
</dbReference>
<dbReference type="GO" id="GO:0015990">
    <property type="term" value="P:electron transport coupled proton transport"/>
    <property type="evidence" value="ECO:0007669"/>
    <property type="project" value="TreeGrafter"/>
</dbReference>
<evidence type="ECO:0000313" key="9">
    <source>
        <dbReference type="EMBL" id="SFU34406.1"/>
    </source>
</evidence>
<keyword evidence="3 6" id="KW-1133">Transmembrane helix</keyword>
<dbReference type="AlphaFoldDB" id="A0A1I7FE72"/>
<feature type="transmembrane region" description="Helical" evidence="6">
    <location>
        <begin position="308"/>
        <end position="330"/>
    </location>
</feature>
<feature type="transmembrane region" description="Helical" evidence="6">
    <location>
        <begin position="250"/>
        <end position="274"/>
    </location>
</feature>
<dbReference type="Gene3D" id="1.20.5.2700">
    <property type="match status" value="1"/>
</dbReference>
<feature type="transmembrane region" description="Helical" evidence="6">
    <location>
        <begin position="180"/>
        <end position="202"/>
    </location>
</feature>
<organism evidence="9 10">
    <name type="scientific">Pontibacter akesuensis</name>
    <dbReference type="NCBI Taxonomy" id="388950"/>
    <lineage>
        <taxon>Bacteria</taxon>
        <taxon>Pseudomonadati</taxon>
        <taxon>Bacteroidota</taxon>
        <taxon>Cytophagia</taxon>
        <taxon>Cytophagales</taxon>
        <taxon>Hymenobacteraceae</taxon>
        <taxon>Pontibacter</taxon>
    </lineage>
</organism>
<feature type="transmembrane region" description="Helical" evidence="6">
    <location>
        <begin position="6"/>
        <end position="23"/>
    </location>
</feature>
<dbReference type="InterPro" id="IPR003945">
    <property type="entry name" value="NU5C-like"/>
</dbReference>
<feature type="transmembrane region" description="Helical" evidence="6">
    <location>
        <begin position="507"/>
        <end position="529"/>
    </location>
</feature>
<dbReference type="PANTHER" id="PTHR42829:SF2">
    <property type="entry name" value="NADH-UBIQUINONE OXIDOREDUCTASE CHAIN 5"/>
    <property type="match status" value="1"/>
</dbReference>
<evidence type="ECO:0000259" key="8">
    <source>
        <dbReference type="Pfam" id="PF00662"/>
    </source>
</evidence>
<comment type="subcellular location">
    <subcellularLocation>
        <location evidence="1">Endomembrane system</location>
        <topology evidence="1">Multi-pass membrane protein</topology>
    </subcellularLocation>
    <subcellularLocation>
        <location evidence="5">Membrane</location>
        <topology evidence="5">Multi-pass membrane protein</topology>
    </subcellularLocation>
</comment>
<dbReference type="InterPro" id="IPR018393">
    <property type="entry name" value="NADHpl_OxRdtase_5_subgr"/>
</dbReference>
<evidence type="ECO:0000259" key="7">
    <source>
        <dbReference type="Pfam" id="PF00361"/>
    </source>
</evidence>
<feature type="transmembrane region" description="Helical" evidence="6">
    <location>
        <begin position="114"/>
        <end position="132"/>
    </location>
</feature>
<feature type="transmembrane region" description="Helical" evidence="6">
    <location>
        <begin position="336"/>
        <end position="355"/>
    </location>
</feature>
<dbReference type="GO" id="GO:0003954">
    <property type="term" value="F:NADH dehydrogenase activity"/>
    <property type="evidence" value="ECO:0007669"/>
    <property type="project" value="TreeGrafter"/>
</dbReference>
<evidence type="ECO:0000256" key="2">
    <source>
        <dbReference type="ARBA" id="ARBA00022692"/>
    </source>
</evidence>
<evidence type="ECO:0000256" key="6">
    <source>
        <dbReference type="SAM" id="Phobius"/>
    </source>
</evidence>
<feature type="transmembrane region" description="Helical" evidence="6">
    <location>
        <begin position="375"/>
        <end position="395"/>
    </location>
</feature>
<dbReference type="GO" id="GO:0008137">
    <property type="term" value="F:NADH dehydrogenase (ubiquinone) activity"/>
    <property type="evidence" value="ECO:0007669"/>
    <property type="project" value="InterPro"/>
</dbReference>
<dbReference type="GO" id="GO:0012505">
    <property type="term" value="C:endomembrane system"/>
    <property type="evidence" value="ECO:0007669"/>
    <property type="project" value="UniProtKB-SubCell"/>
</dbReference>
<reference evidence="10" key="1">
    <citation type="submission" date="2016-10" db="EMBL/GenBank/DDBJ databases">
        <authorList>
            <person name="Varghese N."/>
        </authorList>
    </citation>
    <scope>NUCLEOTIDE SEQUENCE [LARGE SCALE GENOMIC DNA]</scope>
    <source>
        <strain evidence="10">DSM 18820</strain>
    </source>
</reference>
<dbReference type="Pfam" id="PF00662">
    <property type="entry name" value="Proton_antipo_N"/>
    <property type="match status" value="1"/>
</dbReference>
<dbReference type="NCBIfam" id="TIGR01974">
    <property type="entry name" value="NDH_I_L"/>
    <property type="match status" value="1"/>
</dbReference>
<evidence type="ECO:0000313" key="10">
    <source>
        <dbReference type="Proteomes" id="UP000182491"/>
    </source>
</evidence>
<dbReference type="RefSeq" id="WP_068839137.1">
    <property type="nucleotide sequence ID" value="NZ_BMXC01000001.1"/>
</dbReference>